<keyword evidence="3" id="KW-1185">Reference proteome</keyword>
<evidence type="ECO:0000313" key="2">
    <source>
        <dbReference type="EMBL" id="KAF7285156.1"/>
    </source>
</evidence>
<evidence type="ECO:0000256" key="1">
    <source>
        <dbReference type="SAM" id="MobiDB-lite"/>
    </source>
</evidence>
<evidence type="ECO:0000313" key="3">
    <source>
        <dbReference type="Proteomes" id="UP000625711"/>
    </source>
</evidence>
<gene>
    <name evidence="2" type="ORF">GWI33_012007</name>
</gene>
<name>A0A834ISE3_RHYFE</name>
<feature type="region of interest" description="Disordered" evidence="1">
    <location>
        <begin position="1"/>
        <end position="25"/>
    </location>
</feature>
<organism evidence="2 3">
    <name type="scientific">Rhynchophorus ferrugineus</name>
    <name type="common">Red palm weevil</name>
    <name type="synonym">Curculio ferrugineus</name>
    <dbReference type="NCBI Taxonomy" id="354439"/>
    <lineage>
        <taxon>Eukaryota</taxon>
        <taxon>Metazoa</taxon>
        <taxon>Ecdysozoa</taxon>
        <taxon>Arthropoda</taxon>
        <taxon>Hexapoda</taxon>
        <taxon>Insecta</taxon>
        <taxon>Pterygota</taxon>
        <taxon>Neoptera</taxon>
        <taxon>Endopterygota</taxon>
        <taxon>Coleoptera</taxon>
        <taxon>Polyphaga</taxon>
        <taxon>Cucujiformia</taxon>
        <taxon>Curculionidae</taxon>
        <taxon>Dryophthorinae</taxon>
        <taxon>Rhynchophorus</taxon>
    </lineage>
</organism>
<comment type="caution">
    <text evidence="2">The sequence shown here is derived from an EMBL/GenBank/DDBJ whole genome shotgun (WGS) entry which is preliminary data.</text>
</comment>
<dbReference type="Proteomes" id="UP000625711">
    <property type="component" value="Unassembled WGS sequence"/>
</dbReference>
<reference evidence="2" key="1">
    <citation type="submission" date="2020-08" db="EMBL/GenBank/DDBJ databases">
        <title>Genome sequencing and assembly of the red palm weevil Rhynchophorus ferrugineus.</title>
        <authorList>
            <person name="Dias G.B."/>
            <person name="Bergman C.M."/>
            <person name="Manee M."/>
        </authorList>
    </citation>
    <scope>NUCLEOTIDE SEQUENCE</scope>
    <source>
        <strain evidence="2">AA-2017</strain>
        <tissue evidence="2">Whole larva</tissue>
    </source>
</reference>
<feature type="compositionally biased region" description="Basic and acidic residues" evidence="1">
    <location>
        <begin position="15"/>
        <end position="25"/>
    </location>
</feature>
<sequence>MPTTASSKFNAWKAENARRAGRNKENVFMERHRRKVVFKTHCRFSPAKWHSGGEFRRFHFSFLAYSGPGRIRRPRTHLPVPILFQYFPDDVPLEMYSYNKCFLHCTVRSD</sequence>
<accession>A0A834ISE3</accession>
<dbReference type="EMBL" id="JAACXV010000061">
    <property type="protein sequence ID" value="KAF7285156.1"/>
    <property type="molecule type" value="Genomic_DNA"/>
</dbReference>
<proteinExistence type="predicted"/>
<protein>
    <submittedName>
        <fullName evidence="2">Uncharacterized protein</fullName>
    </submittedName>
</protein>
<dbReference type="AlphaFoldDB" id="A0A834ISE3"/>